<reference evidence="2" key="1">
    <citation type="submission" date="2020-02" db="EMBL/GenBank/DDBJ databases">
        <authorList>
            <person name="Meier V. D."/>
        </authorList>
    </citation>
    <scope>NUCLEOTIDE SEQUENCE</scope>
    <source>
        <strain evidence="2">AVDCRST_MAG59</strain>
    </source>
</reference>
<accession>A0A6J4U2X2</accession>
<sequence>MPPSVAAPRQPAVRSRLAVRRSAGREPRRVSNRLSYQSGGERWWGCLPRPRHNLGSGRTATGERIRAPPSGWARLVCR</sequence>
<organism evidence="2">
    <name type="scientific">uncultured Thermomicrobiales bacterium</name>
    <dbReference type="NCBI Taxonomy" id="1645740"/>
    <lineage>
        <taxon>Bacteria</taxon>
        <taxon>Pseudomonadati</taxon>
        <taxon>Thermomicrobiota</taxon>
        <taxon>Thermomicrobia</taxon>
        <taxon>Thermomicrobiales</taxon>
        <taxon>environmental samples</taxon>
    </lineage>
</organism>
<evidence type="ECO:0000256" key="1">
    <source>
        <dbReference type="SAM" id="MobiDB-lite"/>
    </source>
</evidence>
<name>A0A6J4U2X2_9BACT</name>
<gene>
    <name evidence="2" type="ORF">AVDCRST_MAG59-622</name>
</gene>
<evidence type="ECO:0000313" key="2">
    <source>
        <dbReference type="EMBL" id="CAA9538935.1"/>
    </source>
</evidence>
<feature type="region of interest" description="Disordered" evidence="1">
    <location>
        <begin position="1"/>
        <end position="32"/>
    </location>
</feature>
<proteinExistence type="predicted"/>
<protein>
    <submittedName>
        <fullName evidence="2">Uncharacterized protein</fullName>
    </submittedName>
</protein>
<dbReference type="AlphaFoldDB" id="A0A6J4U2X2"/>
<dbReference type="EMBL" id="CADCWF010000030">
    <property type="protein sequence ID" value="CAA9538935.1"/>
    <property type="molecule type" value="Genomic_DNA"/>
</dbReference>